<reference evidence="1" key="1">
    <citation type="submission" date="2022-10" db="EMBL/GenBank/DDBJ databases">
        <title>Completed Genome Sequence of two octocoral isolated bacterium, Endozoicomonas euniceicola EF212T and Endozoicomonas gorgoniicola PS125T.</title>
        <authorList>
            <person name="Chiou Y.-J."/>
            <person name="Chen Y.-H."/>
        </authorList>
    </citation>
    <scope>NUCLEOTIDE SEQUENCE</scope>
    <source>
        <strain evidence="1">EF212</strain>
    </source>
</reference>
<accession>A0ABY6GX89</accession>
<dbReference type="Proteomes" id="UP001163255">
    <property type="component" value="Chromosome"/>
</dbReference>
<dbReference type="RefSeq" id="WP_262599957.1">
    <property type="nucleotide sequence ID" value="NZ_CP103300.1"/>
</dbReference>
<name>A0ABY6GX89_9GAMM</name>
<dbReference type="EMBL" id="CP103300">
    <property type="protein sequence ID" value="UYM17392.1"/>
    <property type="molecule type" value="Genomic_DNA"/>
</dbReference>
<protein>
    <recommendedName>
        <fullName evidence="3">Novel E3 ligase domain-containing protein</fullName>
    </recommendedName>
</protein>
<sequence>MANVQEPVTHSFWPGLPGLSLIKTTSQYLGQAIGLYAPVKSIPDVFPTNTPRPIHIENCRVAPCSYPKIKTHALKRLEEEKDREDAINTCNIDVLRRGVINNTKALLEDDNLQGLVIHYQNFNSSFSAFPYDQILEEWDEFTERSESLCKACDELINADDMPGLLAKTPELKEIYTDIPTDNCKRTWKSFITSRQRELDECQRLLKDGNLQGLEERIQKLPMSSITLPKGRSTASWQEQIQRHRVFLSGCQSFVENNDMIGVMKYAKENPDIFRQRPDTQLKQEWQDFIRTKRQEVQKPVFFDEKFEAVTFDDNLWKGAKEYDALLMAIQHELLNAQSRIFTQCKDPNDPQIIALKNCAQLIEEKKSLDTLFFEVRNYNFLFGPLFENFPFDQLKAAYLDSKGITEEEFAPKNLGELRDRFAAMSAGFARDMDKKTKQFNPNSRVFSQIMATRCLGENEMQRFIDVYQRSLWLQAVFPPEFMGCIIQTHLANQAFDAEIQKFLIPLDKDNRNCARDRVASTRRACVMQKNKSLYLNIDTQLRKEARRLGELKDNEKLAAKNEGRPSQWNQEDDQKLSAAEDALKLFAADKWEELTSHLKENLPEFYQRKDIKCKDIQSLLGRLVNETRQDVAHYWPQIVATRLAITGKACAANGTEQDFLKMCQTSPEPKPFDHWTNRLQRREYQELTAALQEARSYEKGVEETIETALQKYMPLEQET</sequence>
<evidence type="ECO:0008006" key="3">
    <source>
        <dbReference type="Google" id="ProtNLM"/>
    </source>
</evidence>
<organism evidence="1 2">
    <name type="scientific">Endozoicomonas euniceicola</name>
    <dbReference type="NCBI Taxonomy" id="1234143"/>
    <lineage>
        <taxon>Bacteria</taxon>
        <taxon>Pseudomonadati</taxon>
        <taxon>Pseudomonadota</taxon>
        <taxon>Gammaproteobacteria</taxon>
        <taxon>Oceanospirillales</taxon>
        <taxon>Endozoicomonadaceae</taxon>
        <taxon>Endozoicomonas</taxon>
    </lineage>
</organism>
<evidence type="ECO:0000313" key="2">
    <source>
        <dbReference type="Proteomes" id="UP001163255"/>
    </source>
</evidence>
<gene>
    <name evidence="1" type="ORF">NX720_05590</name>
</gene>
<keyword evidence="2" id="KW-1185">Reference proteome</keyword>
<evidence type="ECO:0000313" key="1">
    <source>
        <dbReference type="EMBL" id="UYM17392.1"/>
    </source>
</evidence>
<proteinExistence type="predicted"/>